<keyword evidence="1" id="KW-0614">Plasmid</keyword>
<sequence>MSTPAALLVKVELDALKENASLMGWSIEQIDDLTFVLGLPAKDGLTYHLRVRCDGYPATPPAWHWFNPATGRIDNRPDTPRGGNFLHGNGVICAPWNRLAYKTVYSRGPHSDWQIGAWQNNAYTRACRTLGAMALRIACELMKSYEGRLAA</sequence>
<accession>A0A7G6T4J2</accession>
<dbReference type="RefSeq" id="WP_183465385.1">
    <property type="nucleotide sequence ID" value="NZ_CP050297.1"/>
</dbReference>
<dbReference type="Proteomes" id="UP000515465">
    <property type="component" value="Plasmid p_2"/>
</dbReference>
<name>A0A7G6T4J2_9HYPH</name>
<proteinExistence type="predicted"/>
<reference evidence="2" key="1">
    <citation type="journal article" date="2020" name="Mol. Plant Microbe">
        <title>Rhizobial microsymbionts of the narrowly endemic Oxytropis species growing in Kamchatka are characterized by significant genetic diversity and possess a set of genes that are associated with T3SS and T6SS secretion systems and can affect the development of symbiosis.</title>
        <authorList>
            <person name="Safronova V."/>
            <person name="Guro P."/>
            <person name="Sazanova A."/>
            <person name="Kuznetsova I."/>
            <person name="Belimov A."/>
            <person name="Yakubov V."/>
            <person name="Chirak E."/>
            <person name="Afonin A."/>
            <person name="Gogolev Y."/>
            <person name="Andronov E."/>
            <person name="Tikhonovich I."/>
        </authorList>
    </citation>
    <scope>NUCLEOTIDE SEQUENCE [LARGE SCALE GENOMIC DNA]</scope>
    <source>
        <strain evidence="2">583</strain>
        <plasmid evidence="2">p_2</plasmid>
    </source>
</reference>
<dbReference type="EMBL" id="CP050297">
    <property type="protein sequence ID" value="QND61674.1"/>
    <property type="molecule type" value="Genomic_DNA"/>
</dbReference>
<organism evidence="1 2">
    <name type="scientific">Mesorhizobium huakuii</name>
    <dbReference type="NCBI Taxonomy" id="28104"/>
    <lineage>
        <taxon>Bacteria</taxon>
        <taxon>Pseudomonadati</taxon>
        <taxon>Pseudomonadota</taxon>
        <taxon>Alphaproteobacteria</taxon>
        <taxon>Hyphomicrobiales</taxon>
        <taxon>Phyllobacteriaceae</taxon>
        <taxon>Mesorhizobium</taxon>
    </lineage>
</organism>
<dbReference type="AlphaFoldDB" id="A0A7G6T4J2"/>
<protein>
    <submittedName>
        <fullName evidence="1">Uncharacterized protein</fullName>
    </submittedName>
</protein>
<evidence type="ECO:0000313" key="2">
    <source>
        <dbReference type="Proteomes" id="UP000515465"/>
    </source>
</evidence>
<geneLocation type="plasmid" evidence="1 2">
    <name>p_2</name>
</geneLocation>
<evidence type="ECO:0000313" key="1">
    <source>
        <dbReference type="EMBL" id="QND61674.1"/>
    </source>
</evidence>
<gene>
    <name evidence="1" type="ORF">HB778_36055</name>
</gene>